<evidence type="ECO:0000313" key="1">
    <source>
        <dbReference type="EMBL" id="GBP38170.1"/>
    </source>
</evidence>
<gene>
    <name evidence="1" type="ORF">EVAR_80456_1</name>
</gene>
<proteinExistence type="predicted"/>
<evidence type="ECO:0000313" key="2">
    <source>
        <dbReference type="Proteomes" id="UP000299102"/>
    </source>
</evidence>
<dbReference type="AlphaFoldDB" id="A0A4C1VHV7"/>
<protein>
    <submittedName>
        <fullName evidence="1">Uncharacterized protein</fullName>
    </submittedName>
</protein>
<name>A0A4C1VHV7_EUMVA</name>
<dbReference type="Proteomes" id="UP000299102">
    <property type="component" value="Unassembled WGS sequence"/>
</dbReference>
<comment type="caution">
    <text evidence="1">The sequence shown here is derived from an EMBL/GenBank/DDBJ whole genome shotgun (WGS) entry which is preliminary data.</text>
</comment>
<keyword evidence="2" id="KW-1185">Reference proteome</keyword>
<sequence>MPHKCHSVACSRDTDEHKTSASIYSWLFRAHARRSKYLGDASPIRSKFNSGAVTRVRDDSATAQNTIGTCRGVRRKSDKKWGDSGGGAARAHRDGDDFRCGTFTNTDFSYHLHSVKFTRISYKKLASRSLPPAGFWDCGALNCARGTAPAAAVSTVGACACARARRAD</sequence>
<organism evidence="1 2">
    <name type="scientific">Eumeta variegata</name>
    <name type="common">Bagworm moth</name>
    <name type="synonym">Eumeta japonica</name>
    <dbReference type="NCBI Taxonomy" id="151549"/>
    <lineage>
        <taxon>Eukaryota</taxon>
        <taxon>Metazoa</taxon>
        <taxon>Ecdysozoa</taxon>
        <taxon>Arthropoda</taxon>
        <taxon>Hexapoda</taxon>
        <taxon>Insecta</taxon>
        <taxon>Pterygota</taxon>
        <taxon>Neoptera</taxon>
        <taxon>Endopterygota</taxon>
        <taxon>Lepidoptera</taxon>
        <taxon>Glossata</taxon>
        <taxon>Ditrysia</taxon>
        <taxon>Tineoidea</taxon>
        <taxon>Psychidae</taxon>
        <taxon>Oiketicinae</taxon>
        <taxon>Eumeta</taxon>
    </lineage>
</organism>
<dbReference type="EMBL" id="BGZK01000344">
    <property type="protein sequence ID" value="GBP38170.1"/>
    <property type="molecule type" value="Genomic_DNA"/>
</dbReference>
<accession>A0A4C1VHV7</accession>
<reference evidence="1 2" key="1">
    <citation type="journal article" date="2019" name="Commun. Biol.">
        <title>The bagworm genome reveals a unique fibroin gene that provides high tensile strength.</title>
        <authorList>
            <person name="Kono N."/>
            <person name="Nakamura H."/>
            <person name="Ohtoshi R."/>
            <person name="Tomita M."/>
            <person name="Numata K."/>
            <person name="Arakawa K."/>
        </authorList>
    </citation>
    <scope>NUCLEOTIDE SEQUENCE [LARGE SCALE GENOMIC DNA]</scope>
</reference>